<evidence type="ECO:0000259" key="3">
    <source>
        <dbReference type="Pfam" id="PF06350"/>
    </source>
</evidence>
<dbReference type="InterPro" id="IPR010468">
    <property type="entry name" value="HSL_N"/>
</dbReference>
<accession>D2V4W0</accession>
<sequence>MPGFHFGTFLPHLSLGNSKNLSVLPSTRSRSTSQLESSYHSQDTENIESVVDKHASKSLRFLKWIPSLLGDHNIIKANIHPKIKSSHHKRSSIEERSNIEQTIEKMSSPPKVPLVNENSNDHDGKLITDQSSMVEQFANTSSSSPSSYFDTDNVQNVDFSKFSQVDQEEPILKYQPENQDLYGLDIFYHQNSLFSIEGPEDRFTLIDNTLEIVMSSKSLFLSEAKKYENNLSNGNIYLLLKCILELSKEIEGYLKQLKNKLVQLELLKNDRYPNQSKLEETYCTSHSKNMASFDLNFIDSAFHFRGCFLVIIYTFKECINDINKVIKNRGSFFFSVSDGKYEKWLDIYQQKFQVLKTMVTVSNTLLQERIDKIDTNNSSFIPFSQSIKIGDMEELKNVKPSAFMEHIGSFYDSEVAWFLALIVKATASFGHTQDIPSKLKKDLIFYAASAYYLVNPKTAAENCVDLFNKNPIASSEFWNIQDNNKFIKTFTYLGYPYIETSQKFNIPFPNRKIVDSVGLDIDGDEFEYVSVSKEAPQNSSIILFGNNNENDQTEKLQVYYSEDEDELSEEEKTDTTKTPIEFNSSTTNMYPNMEGFEDVKEGSSAMEFYYGAMEESMKNHNFQEIGLRLLSTKPLSEAPEYITSQQQEFPYLSQIMKAINSIKTKQEEAGKNTFDGSIILHIHGGGFIAMESFSHEIYLRRWCSEMHIPIISVDYRRSPQEKFPVQIEECYAAYQWLLANCEKVLGAPLKRIVIAGDSAGGNLTLAVAQRAIRDGIRLPDALVLSYPVTYLDFSPSPSRQISVIEPLVNINFLRLCGELYCKDSDNAFENPFVSPAMIDEEVLKKFPPTYFDMGALDPLFDDGIYMAKRIAKNNGGRVKIQLYDALGHGYLNMIDYSKEARLASANICQWISQFLQ</sequence>
<feature type="compositionally biased region" description="Polar residues" evidence="2">
    <location>
        <begin position="23"/>
        <end position="41"/>
    </location>
</feature>
<dbReference type="PANTHER" id="PTHR23025">
    <property type="entry name" value="TRIACYLGLYCEROL LIPASE"/>
    <property type="match status" value="1"/>
</dbReference>
<reference evidence="5 6" key="1">
    <citation type="journal article" date="2010" name="Cell">
        <title>The genome of Naegleria gruberi illuminates early eukaryotic versatility.</title>
        <authorList>
            <person name="Fritz-Laylin L.K."/>
            <person name="Prochnik S.E."/>
            <person name="Ginger M.L."/>
            <person name="Dacks J.B."/>
            <person name="Carpenter M.L."/>
            <person name="Field M.C."/>
            <person name="Kuo A."/>
            <person name="Paredez A."/>
            <person name="Chapman J."/>
            <person name="Pham J."/>
            <person name="Shu S."/>
            <person name="Neupane R."/>
            <person name="Cipriano M."/>
            <person name="Mancuso J."/>
            <person name="Tu H."/>
            <person name="Salamov A."/>
            <person name="Lindquist E."/>
            <person name="Shapiro H."/>
            <person name="Lucas S."/>
            <person name="Grigoriev I.V."/>
            <person name="Cande W.Z."/>
            <person name="Fulton C."/>
            <person name="Rokhsar D.S."/>
            <person name="Dawson S.C."/>
        </authorList>
    </citation>
    <scope>NUCLEOTIDE SEQUENCE [LARGE SCALE GENOMIC DNA]</scope>
    <source>
        <strain evidence="5 6">NEG-M</strain>
    </source>
</reference>
<dbReference type="STRING" id="5762.D2V4W0"/>
<dbReference type="EMBL" id="GG738852">
    <property type="protein sequence ID" value="EFC48173.1"/>
    <property type="molecule type" value="Genomic_DNA"/>
</dbReference>
<dbReference type="PROSITE" id="PS01174">
    <property type="entry name" value="LIPASE_GDXG_SER"/>
    <property type="match status" value="1"/>
</dbReference>
<dbReference type="Gene3D" id="3.40.50.1820">
    <property type="entry name" value="alpha/beta hydrolase"/>
    <property type="match status" value="1"/>
</dbReference>
<dbReference type="InterPro" id="IPR029058">
    <property type="entry name" value="AB_hydrolase_fold"/>
</dbReference>
<evidence type="ECO:0000259" key="4">
    <source>
        <dbReference type="Pfam" id="PF07859"/>
    </source>
</evidence>
<dbReference type="eggNOG" id="KOG4388">
    <property type="taxonomic scope" value="Eukaryota"/>
</dbReference>
<evidence type="ECO:0000256" key="2">
    <source>
        <dbReference type="SAM" id="MobiDB-lite"/>
    </source>
</evidence>
<dbReference type="KEGG" id="ngr:NAEGRDRAFT_57147"/>
<evidence type="ECO:0000256" key="1">
    <source>
        <dbReference type="PROSITE-ProRule" id="PRU10038"/>
    </source>
</evidence>
<feature type="domain" description="Hormone-sensitive lipase N-terminal" evidence="3">
    <location>
        <begin position="282"/>
        <end position="508"/>
    </location>
</feature>
<dbReference type="PANTHER" id="PTHR23025:SF3">
    <property type="entry name" value="HORMONE-SENSITIVE LIPASE"/>
    <property type="match status" value="1"/>
</dbReference>
<dbReference type="Pfam" id="PF06350">
    <property type="entry name" value="HSL_N"/>
    <property type="match status" value="1"/>
</dbReference>
<dbReference type="GO" id="GO:0019433">
    <property type="term" value="P:triglyceride catabolic process"/>
    <property type="evidence" value="ECO:0007669"/>
    <property type="project" value="TreeGrafter"/>
</dbReference>
<organism evidence="6">
    <name type="scientific">Naegleria gruberi</name>
    <name type="common">Amoeba</name>
    <dbReference type="NCBI Taxonomy" id="5762"/>
    <lineage>
        <taxon>Eukaryota</taxon>
        <taxon>Discoba</taxon>
        <taxon>Heterolobosea</taxon>
        <taxon>Tetramitia</taxon>
        <taxon>Eutetramitia</taxon>
        <taxon>Vahlkampfiidae</taxon>
        <taxon>Naegleria</taxon>
    </lineage>
</organism>
<dbReference type="GeneID" id="8849622"/>
<dbReference type="SUPFAM" id="SSF53474">
    <property type="entry name" value="alpha/beta-Hydrolases"/>
    <property type="match status" value="1"/>
</dbReference>
<proteinExistence type="predicted"/>
<dbReference type="RefSeq" id="XP_002680917.1">
    <property type="nucleotide sequence ID" value="XM_002680871.1"/>
</dbReference>
<feature type="region of interest" description="Disordered" evidence="2">
    <location>
        <begin position="23"/>
        <end position="45"/>
    </location>
</feature>
<feature type="active site" evidence="1">
    <location>
        <position position="758"/>
    </location>
</feature>
<dbReference type="Proteomes" id="UP000006671">
    <property type="component" value="Unassembled WGS sequence"/>
</dbReference>
<dbReference type="GO" id="GO:0008203">
    <property type="term" value="P:cholesterol metabolic process"/>
    <property type="evidence" value="ECO:0007669"/>
    <property type="project" value="InterPro"/>
</dbReference>
<evidence type="ECO:0000313" key="6">
    <source>
        <dbReference type="Proteomes" id="UP000006671"/>
    </source>
</evidence>
<dbReference type="InterPro" id="IPR033140">
    <property type="entry name" value="Lipase_GDXG_put_SER_AS"/>
</dbReference>
<dbReference type="Pfam" id="PF07859">
    <property type="entry name" value="Abhydrolase_3"/>
    <property type="match status" value="1"/>
</dbReference>
<evidence type="ECO:0000313" key="5">
    <source>
        <dbReference type="EMBL" id="EFC48173.1"/>
    </source>
</evidence>
<dbReference type="VEuPathDB" id="AmoebaDB:NAEGRDRAFT_57147"/>
<gene>
    <name evidence="5" type="ORF">NAEGRDRAFT_57147</name>
</gene>
<dbReference type="GO" id="GO:0004806">
    <property type="term" value="F:triacylglycerol lipase activity"/>
    <property type="evidence" value="ECO:0007669"/>
    <property type="project" value="TreeGrafter"/>
</dbReference>
<dbReference type="OrthoDB" id="408631at2759"/>
<dbReference type="AlphaFoldDB" id="D2V4W0"/>
<dbReference type="GO" id="GO:0005829">
    <property type="term" value="C:cytosol"/>
    <property type="evidence" value="ECO:0007669"/>
    <property type="project" value="TreeGrafter"/>
</dbReference>
<dbReference type="OMA" id="SEFWNIQ"/>
<name>D2V4W0_NAEGR</name>
<dbReference type="GO" id="GO:0004771">
    <property type="term" value="F:sterol ester esterase activity"/>
    <property type="evidence" value="ECO:0007669"/>
    <property type="project" value="TreeGrafter"/>
</dbReference>
<protein>
    <submittedName>
        <fullName evidence="5">Lipase</fullName>
    </submittedName>
</protein>
<dbReference type="InterPro" id="IPR013094">
    <property type="entry name" value="AB_hydrolase_3"/>
</dbReference>
<dbReference type="InParanoid" id="D2V4W0"/>
<feature type="domain" description="Alpha/beta hydrolase fold-3" evidence="4">
    <location>
        <begin position="679"/>
        <end position="891"/>
    </location>
</feature>
<keyword evidence="6" id="KW-1185">Reference proteome</keyword>